<dbReference type="Proteomes" id="UP000237846">
    <property type="component" value="Unassembled WGS sequence"/>
</dbReference>
<feature type="transmembrane region" description="Helical" evidence="1">
    <location>
        <begin position="80"/>
        <end position="100"/>
    </location>
</feature>
<sequence length="202" mass="19950">MSPGRELAAAAALTAAGAGGMLAALAQVWARVSLDLPAPLEDAVVELEGSRLAGTAQALAWAGLAAVAALLATRGRWRRLVGGAAAALGAGAAAAVLAAAGEGPMLAAALEDHPTGRLDAVAAAPLWPWLAFAGALLLVAAGLATLLRGGAWPAMGSRYDHPGASGRTGPAGAAEAADDPARLWDALDHGVDPTRKPENLEQ</sequence>
<proteinExistence type="predicted"/>
<evidence type="ECO:0000313" key="2">
    <source>
        <dbReference type="EMBL" id="PRX98523.1"/>
    </source>
</evidence>
<feature type="transmembrane region" description="Helical" evidence="1">
    <location>
        <begin position="126"/>
        <end position="147"/>
    </location>
</feature>
<keyword evidence="1" id="KW-1133">Transmembrane helix</keyword>
<dbReference type="AlphaFoldDB" id="A0A2T0Q439"/>
<protein>
    <submittedName>
        <fullName evidence="2">Putative membrane protein (TIGR02234 family)</fullName>
    </submittedName>
</protein>
<evidence type="ECO:0000313" key="3">
    <source>
        <dbReference type="Proteomes" id="UP000237846"/>
    </source>
</evidence>
<name>A0A2T0Q439_9ACTN</name>
<reference evidence="2 3" key="1">
    <citation type="submission" date="2018-03" db="EMBL/GenBank/DDBJ databases">
        <title>Genomic Encyclopedia of Archaeal and Bacterial Type Strains, Phase II (KMG-II): from individual species to whole genera.</title>
        <authorList>
            <person name="Goeker M."/>
        </authorList>
    </citation>
    <scope>NUCLEOTIDE SEQUENCE [LARGE SCALE GENOMIC DNA]</scope>
    <source>
        <strain evidence="2 3">DSM 45601</strain>
    </source>
</reference>
<feature type="transmembrane region" description="Helical" evidence="1">
    <location>
        <begin position="54"/>
        <end position="73"/>
    </location>
</feature>
<evidence type="ECO:0000256" key="1">
    <source>
        <dbReference type="SAM" id="Phobius"/>
    </source>
</evidence>
<dbReference type="InterPro" id="IPR019051">
    <property type="entry name" value="Trp_biosyn_TM_oprn/chp"/>
</dbReference>
<keyword evidence="3" id="KW-1185">Reference proteome</keyword>
<organism evidence="2 3">
    <name type="scientific">Allonocardiopsis opalescens</name>
    <dbReference type="NCBI Taxonomy" id="1144618"/>
    <lineage>
        <taxon>Bacteria</taxon>
        <taxon>Bacillati</taxon>
        <taxon>Actinomycetota</taxon>
        <taxon>Actinomycetes</taxon>
        <taxon>Streptosporangiales</taxon>
        <taxon>Allonocardiopsis</taxon>
    </lineage>
</organism>
<keyword evidence="1" id="KW-0812">Transmembrane</keyword>
<dbReference type="Pfam" id="PF09534">
    <property type="entry name" value="Trp_oprn_chp"/>
    <property type="match status" value="1"/>
</dbReference>
<comment type="caution">
    <text evidence="2">The sequence shown here is derived from an EMBL/GenBank/DDBJ whole genome shotgun (WGS) entry which is preliminary data.</text>
</comment>
<dbReference type="RefSeq" id="WP_245930183.1">
    <property type="nucleotide sequence ID" value="NZ_PVZC01000004.1"/>
</dbReference>
<dbReference type="EMBL" id="PVZC01000004">
    <property type="protein sequence ID" value="PRX98523.1"/>
    <property type="molecule type" value="Genomic_DNA"/>
</dbReference>
<keyword evidence="1" id="KW-0472">Membrane</keyword>
<gene>
    <name evidence="2" type="ORF">CLV72_104100</name>
</gene>
<accession>A0A2T0Q439</accession>